<keyword evidence="2" id="KW-1185">Reference proteome</keyword>
<dbReference type="EMBL" id="ML737575">
    <property type="protein sequence ID" value="KAE8369342.1"/>
    <property type="molecule type" value="Genomic_DNA"/>
</dbReference>
<dbReference type="GeneID" id="43656182"/>
<proteinExistence type="predicted"/>
<dbReference type="AlphaFoldDB" id="A0A5N7AHJ9"/>
<reference evidence="1 2" key="1">
    <citation type="submission" date="2019-04" db="EMBL/GenBank/DDBJ databases">
        <title>Friends and foes A comparative genomics studyof 23 Aspergillus species from section Flavi.</title>
        <authorList>
            <consortium name="DOE Joint Genome Institute"/>
            <person name="Kjaerbolling I."/>
            <person name="Vesth T."/>
            <person name="Frisvad J.C."/>
            <person name="Nybo J.L."/>
            <person name="Theobald S."/>
            <person name="Kildgaard S."/>
            <person name="Isbrandt T."/>
            <person name="Kuo A."/>
            <person name="Sato A."/>
            <person name="Lyhne E.K."/>
            <person name="Kogle M.E."/>
            <person name="Wiebenga A."/>
            <person name="Kun R.S."/>
            <person name="Lubbers R.J."/>
            <person name="Makela M.R."/>
            <person name="Barry K."/>
            <person name="Chovatia M."/>
            <person name="Clum A."/>
            <person name="Daum C."/>
            <person name="Haridas S."/>
            <person name="He G."/>
            <person name="LaButti K."/>
            <person name="Lipzen A."/>
            <person name="Mondo S."/>
            <person name="Riley R."/>
            <person name="Salamov A."/>
            <person name="Simmons B.A."/>
            <person name="Magnuson J.K."/>
            <person name="Henrissat B."/>
            <person name="Mortensen U.H."/>
            <person name="Larsen T.O."/>
            <person name="Devries R.P."/>
            <person name="Grigoriev I.V."/>
            <person name="Machida M."/>
            <person name="Baker S.E."/>
            <person name="Andersen M.R."/>
        </authorList>
    </citation>
    <scope>NUCLEOTIDE SEQUENCE [LARGE SCALE GENOMIC DNA]</scope>
    <source>
        <strain evidence="1 2">CBS 763.97</strain>
    </source>
</reference>
<dbReference type="Proteomes" id="UP000326268">
    <property type="component" value="Unassembled WGS sequence"/>
</dbReference>
<organism evidence="1 2">
    <name type="scientific">Aspergillus caelatus</name>
    <dbReference type="NCBI Taxonomy" id="61420"/>
    <lineage>
        <taxon>Eukaryota</taxon>
        <taxon>Fungi</taxon>
        <taxon>Dikarya</taxon>
        <taxon>Ascomycota</taxon>
        <taxon>Pezizomycotina</taxon>
        <taxon>Eurotiomycetes</taxon>
        <taxon>Eurotiomycetidae</taxon>
        <taxon>Eurotiales</taxon>
        <taxon>Aspergillaceae</taxon>
        <taxon>Aspergillus</taxon>
        <taxon>Aspergillus subgen. Circumdati</taxon>
    </lineage>
</organism>
<accession>A0A5N7AHJ9</accession>
<name>A0A5N7AHJ9_9EURO</name>
<evidence type="ECO:0000313" key="2">
    <source>
        <dbReference type="Proteomes" id="UP000326268"/>
    </source>
</evidence>
<dbReference type="RefSeq" id="XP_031932423.1">
    <property type="nucleotide sequence ID" value="XM_032071736.1"/>
</dbReference>
<protein>
    <submittedName>
        <fullName evidence="1">Uncharacterized protein</fullName>
    </submittedName>
</protein>
<sequence length="129" mass="14394">MYRKICLEDHVEYPNSLKYHFGHDRKPSALERFLASESLENAAHVFAKAAIGKLAKLLATRHDGASVDRNKPLQAYEVGSLLAIKRRNLTFNEFNAGMAVETQGTSVFGTSMLVAGKSSIKHEKWSMIE</sequence>
<evidence type="ECO:0000313" key="1">
    <source>
        <dbReference type="EMBL" id="KAE8369342.1"/>
    </source>
</evidence>
<gene>
    <name evidence="1" type="ORF">BDV27DRAFT_153218</name>
</gene>